<dbReference type="InterPro" id="IPR000873">
    <property type="entry name" value="AMP-dep_synth/lig_dom"/>
</dbReference>
<feature type="domain" description="AMP-binding enzyme C-terminal" evidence="4">
    <location>
        <begin position="494"/>
        <end position="579"/>
    </location>
</feature>
<dbReference type="PANTHER" id="PTHR24096">
    <property type="entry name" value="LONG-CHAIN-FATTY-ACID--COA LIGASE"/>
    <property type="match status" value="1"/>
</dbReference>
<dbReference type="Gene3D" id="3.40.50.12780">
    <property type="entry name" value="N-terminal domain of ligase-like"/>
    <property type="match status" value="1"/>
</dbReference>
<evidence type="ECO:0000259" key="4">
    <source>
        <dbReference type="Pfam" id="PF13193"/>
    </source>
</evidence>
<keyword evidence="2 5" id="KW-0436">Ligase</keyword>
<organism evidence="5 6">
    <name type="scientific">Mycena venus</name>
    <dbReference type="NCBI Taxonomy" id="2733690"/>
    <lineage>
        <taxon>Eukaryota</taxon>
        <taxon>Fungi</taxon>
        <taxon>Dikarya</taxon>
        <taxon>Basidiomycota</taxon>
        <taxon>Agaricomycotina</taxon>
        <taxon>Agaricomycetes</taxon>
        <taxon>Agaricomycetidae</taxon>
        <taxon>Agaricales</taxon>
        <taxon>Marasmiineae</taxon>
        <taxon>Mycenaceae</taxon>
        <taxon>Mycena</taxon>
    </lineage>
</organism>
<feature type="domain" description="AMP-dependent synthetase/ligase" evidence="3">
    <location>
        <begin position="54"/>
        <end position="443"/>
    </location>
</feature>
<dbReference type="InterPro" id="IPR042099">
    <property type="entry name" value="ANL_N_sf"/>
</dbReference>
<dbReference type="SUPFAM" id="SSF56801">
    <property type="entry name" value="Acetyl-CoA synthetase-like"/>
    <property type="match status" value="1"/>
</dbReference>
<evidence type="ECO:0000313" key="5">
    <source>
        <dbReference type="EMBL" id="KAF7362187.1"/>
    </source>
</evidence>
<dbReference type="Pfam" id="PF13193">
    <property type="entry name" value="AMP-binding_C"/>
    <property type="match status" value="1"/>
</dbReference>
<dbReference type="PANTHER" id="PTHR24096:SF149">
    <property type="entry name" value="AMP-BINDING DOMAIN-CONTAINING PROTEIN-RELATED"/>
    <property type="match status" value="1"/>
</dbReference>
<dbReference type="OrthoDB" id="1898221at2759"/>
<dbReference type="Pfam" id="PF00501">
    <property type="entry name" value="AMP-binding"/>
    <property type="match status" value="1"/>
</dbReference>
<dbReference type="Proteomes" id="UP000620124">
    <property type="component" value="Unassembled WGS sequence"/>
</dbReference>
<comment type="similarity">
    <text evidence="1">Belongs to the ATP-dependent AMP-binding enzyme family.</text>
</comment>
<evidence type="ECO:0000256" key="2">
    <source>
        <dbReference type="ARBA" id="ARBA00022598"/>
    </source>
</evidence>
<evidence type="ECO:0000256" key="1">
    <source>
        <dbReference type="ARBA" id="ARBA00006432"/>
    </source>
</evidence>
<dbReference type="CDD" id="cd05911">
    <property type="entry name" value="Firefly_Luc_like"/>
    <property type="match status" value="1"/>
</dbReference>
<dbReference type="EMBL" id="JACAZI010000004">
    <property type="protein sequence ID" value="KAF7362187.1"/>
    <property type="molecule type" value="Genomic_DNA"/>
</dbReference>
<evidence type="ECO:0000313" key="6">
    <source>
        <dbReference type="Proteomes" id="UP000620124"/>
    </source>
</evidence>
<gene>
    <name evidence="5" type="ORF">MVEN_00564800</name>
</gene>
<sequence>MSEEHILSFSSMAPHIYTSPYTPYPILSTSIFTRLFASGASGDSHIGSFPGSLKAFVDADSGASITRAQLAHLALSLAYGLKHNPHTSRFASRGSTVLIYSPNSLAWPVVLFGSVAAGLRCTLANSAYTSHELAFQYTDSGAKLVFTAEDGLSVVRAMLHESGIAKEEAEKRIIVLGSDLRWAGGPSAPRSPASEYLLKMEDLLDKGKLAEEEKFEGSNAHETVYICYSSGTTGKPKGVETSHQNITTLLDIVSSAFPPLTGGSIMLGILPFYHIYGIAKLVHYPFTQGCPVVIQTKFEPVKFCSVIQRFRVTHSLVVPPVLVILARHEGPSTNTIYRVSESLFSGAAPLGQTLVKQVKDRLLAKRGGRGNLGITQGYGLTETSPTTHLLTVEEADRKMGSIGVLLPNLEARLVEDDEGKIDAAEGQPGELWIRGKTVMKGYLNNPTATKNSITPDGWFKTGDVAIRDNEGYYYIVDRRKELIKYKGFQVPPAELEYVLLSHPDIADAAVIGLQSEKEATELPRAYVVHAHPDKVKTAQAKAEFARSVVKWMESKVARHKFLRGGVAVIGIIPKSAAGKILRRDLRELAKQEAARGDLGTEVKARL</sequence>
<proteinExistence type="inferred from homology"/>
<protein>
    <submittedName>
        <fullName evidence="5">4-coumarate--CoA ligase-like 7</fullName>
    </submittedName>
</protein>
<name>A0A8H7D7F1_9AGAR</name>
<comment type="caution">
    <text evidence="5">The sequence shown here is derived from an EMBL/GenBank/DDBJ whole genome shotgun (WGS) entry which is preliminary data.</text>
</comment>
<dbReference type="AlphaFoldDB" id="A0A8H7D7F1"/>
<dbReference type="PROSITE" id="PS00455">
    <property type="entry name" value="AMP_BINDING"/>
    <property type="match status" value="1"/>
</dbReference>
<dbReference type="InterPro" id="IPR045851">
    <property type="entry name" value="AMP-bd_C_sf"/>
</dbReference>
<evidence type="ECO:0000259" key="3">
    <source>
        <dbReference type="Pfam" id="PF00501"/>
    </source>
</evidence>
<keyword evidence="6" id="KW-1185">Reference proteome</keyword>
<dbReference type="InterPro" id="IPR025110">
    <property type="entry name" value="AMP-bd_C"/>
</dbReference>
<accession>A0A8H7D7F1</accession>
<dbReference type="InterPro" id="IPR020845">
    <property type="entry name" value="AMP-binding_CS"/>
</dbReference>
<dbReference type="GO" id="GO:0016405">
    <property type="term" value="F:CoA-ligase activity"/>
    <property type="evidence" value="ECO:0007669"/>
    <property type="project" value="TreeGrafter"/>
</dbReference>
<reference evidence="5" key="1">
    <citation type="submission" date="2020-05" db="EMBL/GenBank/DDBJ databases">
        <title>Mycena genomes resolve the evolution of fungal bioluminescence.</title>
        <authorList>
            <person name="Tsai I.J."/>
        </authorList>
    </citation>
    <scope>NUCLEOTIDE SEQUENCE</scope>
    <source>
        <strain evidence="5">CCC161011</strain>
    </source>
</reference>
<dbReference type="Gene3D" id="3.30.300.30">
    <property type="match status" value="1"/>
</dbReference>